<dbReference type="OrthoDB" id="199137at2157"/>
<name>A0A7D5PFZ6_9EURY</name>
<reference evidence="2 3" key="1">
    <citation type="submission" date="2020-07" db="EMBL/GenBank/DDBJ databases">
        <title>Halosimplex litoreum sp. nov. and Halosimplex rubrum sp. nov., isolated from different salt environments.</title>
        <authorList>
            <person name="Cui H."/>
        </authorList>
    </citation>
    <scope>NUCLEOTIDE SEQUENCE [LARGE SCALE GENOMIC DNA]</scope>
    <source>
        <strain evidence="2 3">R2</strain>
    </source>
</reference>
<keyword evidence="3" id="KW-1185">Reference proteome</keyword>
<dbReference type="AlphaFoldDB" id="A0A7D5PFZ6"/>
<gene>
    <name evidence="2" type="ORF">HZS54_17290</name>
</gene>
<dbReference type="Proteomes" id="UP000509346">
    <property type="component" value="Chromosome"/>
</dbReference>
<dbReference type="InterPro" id="IPR040624">
    <property type="entry name" value="HalOD1"/>
</dbReference>
<feature type="domain" description="Halobacterial output" evidence="1">
    <location>
        <begin position="31"/>
        <end position="95"/>
    </location>
</feature>
<organism evidence="2 3">
    <name type="scientific">Halosimplex pelagicum</name>
    <dbReference type="NCBI Taxonomy" id="869886"/>
    <lineage>
        <taxon>Archaea</taxon>
        <taxon>Methanobacteriati</taxon>
        <taxon>Methanobacteriota</taxon>
        <taxon>Stenosarchaea group</taxon>
        <taxon>Halobacteria</taxon>
        <taxon>Halobacteriales</taxon>
        <taxon>Haloarculaceae</taxon>
        <taxon>Halosimplex</taxon>
    </lineage>
</organism>
<protein>
    <recommendedName>
        <fullName evidence="1">Halobacterial output domain-containing protein</fullName>
    </recommendedName>
</protein>
<dbReference type="EMBL" id="CP058909">
    <property type="protein sequence ID" value="QLH83279.1"/>
    <property type="molecule type" value="Genomic_DNA"/>
</dbReference>
<accession>A0A7D5PFZ6</accession>
<dbReference type="Pfam" id="PF18545">
    <property type="entry name" value="HalOD1"/>
    <property type="match status" value="1"/>
</dbReference>
<evidence type="ECO:0000313" key="2">
    <source>
        <dbReference type="EMBL" id="QLH83279.1"/>
    </source>
</evidence>
<dbReference type="RefSeq" id="WP_179918329.1">
    <property type="nucleotide sequence ID" value="NZ_CP058909.1"/>
</dbReference>
<sequence>MGQEPFDEADEAGGDSPGIVRAQIEPRSETAENEFLELVARLEGVDATELPSLYREVDHSVENLFKRPPSPEAQMEVAFSYAGYRVTIDQLGNVRLVRVGDTVT</sequence>
<proteinExistence type="predicted"/>
<evidence type="ECO:0000313" key="3">
    <source>
        <dbReference type="Proteomes" id="UP000509346"/>
    </source>
</evidence>
<dbReference type="KEGG" id="hpel:HZS54_17290"/>
<evidence type="ECO:0000259" key="1">
    <source>
        <dbReference type="Pfam" id="PF18545"/>
    </source>
</evidence>
<dbReference type="GeneID" id="56084381"/>